<dbReference type="PANTHER" id="PTHR31515">
    <property type="entry name" value="TRANSMEMBRANE PROTEIN-RELATED"/>
    <property type="match status" value="1"/>
</dbReference>
<evidence type="ECO:0000259" key="2">
    <source>
        <dbReference type="Pfam" id="PF25483"/>
    </source>
</evidence>
<accession>A0A315ANF7</accession>
<dbReference type="OrthoDB" id="16573at2759"/>
<dbReference type="AlphaFoldDB" id="A0A315ANF7"/>
<evidence type="ECO:0000256" key="1">
    <source>
        <dbReference type="SAM" id="Coils"/>
    </source>
</evidence>
<protein>
    <recommendedName>
        <fullName evidence="2">DUF7906 domain-containing protein</fullName>
    </recommendedName>
</protein>
<dbReference type="STRING" id="2094558.A0A315ANF7"/>
<sequence length="836" mass="95297">MKTSTACYPDCWRNFYQFLATTSAGSPSGKSSRSSVFSLFNLKEKSRFWSEAVIRGDFDDLESSSPGKMGVLNYTNAGNIANYLKLLEVDSMYLPVPVNFIFIGFDGKGNQEFKLHPEELERCFSVHAIQMGEKVTSIFEKAINVFSRKDDSYGNRDDGDALWQVDVDMMDVLFTSLVGYLELENAYNVFILNPKHDSKRAKYGYRRGLSESEIKFLKENKNLQTKILQSGSIPETVLALDKIKRPLYEKHPMAKFAWSVTEDTDTVEWYNACQDALNNVEKLYKGKETVDIMQNKVLQLLKGKNEDMKLLFSKELKSGEFNNLRAECLTDTWIGKERWAFIDLSAGPFSWGPAVGGEGVRTELSSPNVQKTIGAVSEISEDEAEDRLQDAIQEKFAVFGDKDHQAIDILLAEIDIYELFAFKHCKGRKVKLALCEELDERMRDLKNELQSFEGEEYDESHKRKALEALKRMENWNLFSDTHEEFQNYTVARDTFLSHLGANLWGSMRHIISPSIADGAFHYYDKISFQLFFITQEKVRHIKQLPVDLKALMDGLSSLLLPSQKPAFSQHLLPLSEDPALAMAFSVARRAAAVPLLLVNGTYRKSVRSYLDSSIVQYQLQRMNDHGSLKGKHAHSRSTLEVPIFWFIHGEPLLVDKHYQAKALSDMVIVVQSEPSSWESHLQCNGQPLLWDLRRPIKAGLAAVSEHLAGLLPLHLAYSQAHETAIEDWMWSVGCNPYSITSQGWNISQFQSDTIARSYIITTLEESVQMVNSAIHLLVMERTTEKTFKLVQSQERELINKYNYVVSLWRRISTVTGELRYVDAMRLLYTLEDASKG</sequence>
<feature type="domain" description="DUF7906" evidence="2">
    <location>
        <begin position="325"/>
        <end position="372"/>
    </location>
</feature>
<dbReference type="EMBL" id="PJQY01000215">
    <property type="protein sequence ID" value="PQQ15856.1"/>
    <property type="molecule type" value="Genomic_DNA"/>
</dbReference>
<evidence type="ECO:0000313" key="3">
    <source>
        <dbReference type="EMBL" id="PQQ15856.1"/>
    </source>
</evidence>
<organism evidence="3 4">
    <name type="scientific">Prunus yedoensis var. nudiflora</name>
    <dbReference type="NCBI Taxonomy" id="2094558"/>
    <lineage>
        <taxon>Eukaryota</taxon>
        <taxon>Viridiplantae</taxon>
        <taxon>Streptophyta</taxon>
        <taxon>Embryophyta</taxon>
        <taxon>Tracheophyta</taxon>
        <taxon>Spermatophyta</taxon>
        <taxon>Magnoliopsida</taxon>
        <taxon>eudicotyledons</taxon>
        <taxon>Gunneridae</taxon>
        <taxon>Pentapetalae</taxon>
        <taxon>rosids</taxon>
        <taxon>fabids</taxon>
        <taxon>Rosales</taxon>
        <taxon>Rosaceae</taxon>
        <taxon>Amygdaloideae</taxon>
        <taxon>Amygdaleae</taxon>
        <taxon>Prunus</taxon>
    </lineage>
</organism>
<reference evidence="3 4" key="1">
    <citation type="submission" date="2018-02" db="EMBL/GenBank/DDBJ databases">
        <title>Draft genome of wild Prunus yedoensis var. nudiflora.</title>
        <authorList>
            <person name="Baek S."/>
            <person name="Kim J.-H."/>
            <person name="Choi K."/>
            <person name="Kim G.-B."/>
            <person name="Cho A."/>
            <person name="Jang H."/>
            <person name="Shin C.-H."/>
            <person name="Yu H.-J."/>
            <person name="Mun J.-H."/>
        </authorList>
    </citation>
    <scope>NUCLEOTIDE SEQUENCE [LARGE SCALE GENOMIC DNA]</scope>
    <source>
        <strain evidence="4">cv. Jeju island</strain>
        <tissue evidence="3">Leaf</tissue>
    </source>
</reference>
<name>A0A315ANF7_PRUYE</name>
<comment type="caution">
    <text evidence="3">The sequence shown here is derived from an EMBL/GenBank/DDBJ whole genome shotgun (WGS) entry which is preliminary data.</text>
</comment>
<dbReference type="PANTHER" id="PTHR31515:SF2">
    <property type="entry name" value="TRANSMEMBRANE PROTEIN"/>
    <property type="match status" value="1"/>
</dbReference>
<proteinExistence type="predicted"/>
<dbReference type="Pfam" id="PF25483">
    <property type="entry name" value="DUF7906"/>
    <property type="match status" value="1"/>
</dbReference>
<gene>
    <name evidence="3" type="ORF">Pyn_05710</name>
</gene>
<keyword evidence="1" id="KW-0175">Coiled coil</keyword>
<dbReference type="Proteomes" id="UP000250321">
    <property type="component" value="Unassembled WGS sequence"/>
</dbReference>
<keyword evidence="4" id="KW-1185">Reference proteome</keyword>
<dbReference type="InterPro" id="IPR057228">
    <property type="entry name" value="DUF7906"/>
</dbReference>
<feature type="coiled-coil region" evidence="1">
    <location>
        <begin position="428"/>
        <end position="455"/>
    </location>
</feature>
<evidence type="ECO:0000313" key="4">
    <source>
        <dbReference type="Proteomes" id="UP000250321"/>
    </source>
</evidence>